<feature type="region of interest" description="Disordered" evidence="1">
    <location>
        <begin position="13"/>
        <end position="58"/>
    </location>
</feature>
<evidence type="ECO:0000313" key="2">
    <source>
        <dbReference type="EMBL" id="MBB5222677.1"/>
    </source>
</evidence>
<evidence type="ECO:0000313" key="3">
    <source>
        <dbReference type="Proteomes" id="UP000549457"/>
    </source>
</evidence>
<organism evidence="2 3">
    <name type="scientific">Amaricoccus macauensis</name>
    <dbReference type="NCBI Taxonomy" id="57001"/>
    <lineage>
        <taxon>Bacteria</taxon>
        <taxon>Pseudomonadati</taxon>
        <taxon>Pseudomonadota</taxon>
        <taxon>Alphaproteobacteria</taxon>
        <taxon>Rhodobacterales</taxon>
        <taxon>Paracoccaceae</taxon>
        <taxon>Amaricoccus</taxon>
    </lineage>
</organism>
<reference evidence="2 3" key="1">
    <citation type="submission" date="2020-08" db="EMBL/GenBank/DDBJ databases">
        <title>Genomic Encyclopedia of Type Strains, Phase IV (KMG-IV): sequencing the most valuable type-strain genomes for metagenomic binning, comparative biology and taxonomic classification.</title>
        <authorList>
            <person name="Goeker M."/>
        </authorList>
    </citation>
    <scope>NUCLEOTIDE SEQUENCE [LARGE SCALE GENOMIC DNA]</scope>
    <source>
        <strain evidence="2 3">DSM 101730</strain>
    </source>
</reference>
<name>A0A840SL46_9RHOB</name>
<proteinExistence type="predicted"/>
<comment type="caution">
    <text evidence="2">The sequence shown here is derived from an EMBL/GenBank/DDBJ whole genome shotgun (WGS) entry which is preliminary data.</text>
</comment>
<protein>
    <submittedName>
        <fullName evidence="2">Uncharacterized protein</fullName>
    </submittedName>
</protein>
<keyword evidence="3" id="KW-1185">Reference proteome</keyword>
<evidence type="ECO:0000256" key="1">
    <source>
        <dbReference type="SAM" id="MobiDB-lite"/>
    </source>
</evidence>
<feature type="region of interest" description="Disordered" evidence="1">
    <location>
        <begin position="198"/>
        <end position="228"/>
    </location>
</feature>
<gene>
    <name evidence="2" type="ORF">HNP73_002613</name>
</gene>
<dbReference type="AlphaFoldDB" id="A0A840SL46"/>
<dbReference type="Proteomes" id="UP000549457">
    <property type="component" value="Unassembled WGS sequence"/>
</dbReference>
<dbReference type="EMBL" id="JACHFM010000002">
    <property type="protein sequence ID" value="MBB5222677.1"/>
    <property type="molecule type" value="Genomic_DNA"/>
</dbReference>
<accession>A0A840SL46</accession>
<sequence>MLETNDEWTVARRYMRPSHAPPTLRPSGRGSLTRHRASPRTGAPTPTDGTRPRGKHRRLRAHRYCQAGDRRPGKIHRHEVRLGGVATGVSRCLRDSKAGPGAPRPVGAGEIAARRHRFHRTNLDLFGLRTLMIVERGPPLDCLRDAVGRTCAVIHINIRVSCGQDQCYSFSQPGSNSWLGIKPLRPLVANREVVAGARPIKTGQDGRPDRISMAKAQDPTGLTEKEAL</sequence>